<dbReference type="Proteomes" id="UP001060336">
    <property type="component" value="Chromosome"/>
</dbReference>
<gene>
    <name evidence="1" type="ORF">NUH88_08040</name>
</gene>
<dbReference type="KEGG" id="naci:NUH88_08040"/>
<keyword evidence="2" id="KW-1185">Reference proteome</keyword>
<dbReference type="Pfam" id="PF09982">
    <property type="entry name" value="LpxR"/>
    <property type="match status" value="1"/>
</dbReference>
<sequence>MTIENDLVNGTDRDYTHGTAIQWTSPPNRDPLNIGFFASPFVSRNADIRITYQLGQNLYTPQDIERKPPDPDDRPYGAWLYGAVGVVADDEDSLTSLQLSLGVVGPAALGEQVQSFVHSVIDSREPRGWDSQIKNEPALLLTFEKKWAESLLGAPYGYDIDASPYIGGALGNVFTHINGGMMLRFGKDLPTKEYGPPRIQPSTPGSGYFEPTENFNWYLFAGIEGRMVARNIFLDGNTFSDSASVDKELLVGDFTYGVVFNFGRTRVSLTQVVRTPEFDSDKDLSAFGSLGLTYAF</sequence>
<evidence type="ECO:0000313" key="2">
    <source>
        <dbReference type="Proteomes" id="UP001060336"/>
    </source>
</evidence>
<dbReference type="AlphaFoldDB" id="A0A9J7AWY5"/>
<accession>A0A9J7AWY5</accession>
<protein>
    <submittedName>
        <fullName evidence="1">Lipid A deacylase LpxR family protein</fullName>
    </submittedName>
</protein>
<name>A0A9J7AWY5_9PROT</name>
<dbReference type="InterPro" id="IPR018707">
    <property type="entry name" value="LpxR"/>
</dbReference>
<reference evidence="1" key="1">
    <citation type="submission" date="2022-08" db="EMBL/GenBank/DDBJ databases">
        <title>Nisaea acidiphila sp. nov., isolated from a marine algal debris and emended description of the genus Nisaea Urios et al. 2008.</title>
        <authorList>
            <person name="Kwon K."/>
        </authorList>
    </citation>
    <scope>NUCLEOTIDE SEQUENCE</scope>
    <source>
        <strain evidence="1">MEBiC11861</strain>
    </source>
</reference>
<proteinExistence type="predicted"/>
<dbReference type="InterPro" id="IPR037107">
    <property type="entry name" value="Put_OMP_sf"/>
</dbReference>
<organism evidence="1 2">
    <name type="scientific">Nisaea acidiphila</name>
    <dbReference type="NCBI Taxonomy" id="1862145"/>
    <lineage>
        <taxon>Bacteria</taxon>
        <taxon>Pseudomonadati</taxon>
        <taxon>Pseudomonadota</taxon>
        <taxon>Alphaproteobacteria</taxon>
        <taxon>Rhodospirillales</taxon>
        <taxon>Thalassobaculaceae</taxon>
        <taxon>Nisaea</taxon>
    </lineage>
</organism>
<evidence type="ECO:0000313" key="1">
    <source>
        <dbReference type="EMBL" id="UUX51638.1"/>
    </source>
</evidence>
<dbReference type="Gene3D" id="2.40.128.140">
    <property type="entry name" value="Outer membrane protein"/>
    <property type="match status" value="1"/>
</dbReference>
<dbReference type="EMBL" id="CP102480">
    <property type="protein sequence ID" value="UUX51638.1"/>
    <property type="molecule type" value="Genomic_DNA"/>
</dbReference>